<sequence length="174" mass="19973">MQQQHQQPQQQQQQQVQQQQQPAQQLHQQQRQQQRQQQHDVVPVQQQLWRALQAHKTTLLQLIQELRVRQCNVTTQFAAASAPLTSGDAALSNEHSDNMKAQLLQLQQQLQQLEQQVERHELSQTAVRQQRQKAQDDLLSLLQPPGLRIGDAAAALSQQQQQQQQQPAACNMSV</sequence>
<organism evidence="3 4">
    <name type="scientific">Tetradesmus obliquus</name>
    <name type="common">Green alga</name>
    <name type="synonym">Acutodesmus obliquus</name>
    <dbReference type="NCBI Taxonomy" id="3088"/>
    <lineage>
        <taxon>Eukaryota</taxon>
        <taxon>Viridiplantae</taxon>
        <taxon>Chlorophyta</taxon>
        <taxon>core chlorophytes</taxon>
        <taxon>Chlorophyceae</taxon>
        <taxon>CS clade</taxon>
        <taxon>Sphaeropleales</taxon>
        <taxon>Scenedesmaceae</taxon>
        <taxon>Tetradesmus</taxon>
    </lineage>
</organism>
<evidence type="ECO:0000313" key="3">
    <source>
        <dbReference type="EMBL" id="SZX76660.1"/>
    </source>
</evidence>
<protein>
    <submittedName>
        <fullName evidence="3">Uncharacterized protein</fullName>
    </submittedName>
</protein>
<keyword evidence="4" id="KW-1185">Reference proteome</keyword>
<reference evidence="3 4" key="1">
    <citation type="submission" date="2016-10" db="EMBL/GenBank/DDBJ databases">
        <authorList>
            <person name="Cai Z."/>
        </authorList>
    </citation>
    <scope>NUCLEOTIDE SEQUENCE [LARGE SCALE GENOMIC DNA]</scope>
</reference>
<name>A0A383WGW8_TETOB</name>
<evidence type="ECO:0000256" key="2">
    <source>
        <dbReference type="SAM" id="MobiDB-lite"/>
    </source>
</evidence>
<feature type="coiled-coil region" evidence="1">
    <location>
        <begin position="96"/>
        <end position="130"/>
    </location>
</feature>
<feature type="region of interest" description="Disordered" evidence="2">
    <location>
        <begin position="1"/>
        <end position="37"/>
    </location>
</feature>
<evidence type="ECO:0000313" key="4">
    <source>
        <dbReference type="Proteomes" id="UP000256970"/>
    </source>
</evidence>
<dbReference type="EMBL" id="FNXT01001264">
    <property type="protein sequence ID" value="SZX76660.1"/>
    <property type="molecule type" value="Genomic_DNA"/>
</dbReference>
<proteinExistence type="predicted"/>
<gene>
    <name evidence="3" type="ORF">BQ4739_LOCUS17033</name>
</gene>
<dbReference type="Proteomes" id="UP000256970">
    <property type="component" value="Unassembled WGS sequence"/>
</dbReference>
<evidence type="ECO:0000256" key="1">
    <source>
        <dbReference type="SAM" id="Coils"/>
    </source>
</evidence>
<dbReference type="AlphaFoldDB" id="A0A383WGW8"/>
<keyword evidence="1" id="KW-0175">Coiled coil</keyword>
<accession>A0A383WGW8</accession>